<dbReference type="Proteomes" id="UP000034410">
    <property type="component" value="Chromosome"/>
</dbReference>
<reference evidence="1 2" key="1">
    <citation type="journal article" date="2015" name="Genome Announc.">
        <title>Complete Genome Sequence of Sedimenticola thiotaurini Strain SIP-G1, a Polyphosphate- and Polyhydroxyalkanoate-Accumulating Sulfur-Oxidizing Gammaproteobacterium Isolated from Salt Marsh Sediments.</title>
        <authorList>
            <person name="Flood B.E."/>
            <person name="Jones D.S."/>
            <person name="Bailey J.V."/>
        </authorList>
    </citation>
    <scope>NUCLEOTIDE SEQUENCE [LARGE SCALE GENOMIC DNA]</scope>
    <source>
        <strain evidence="1 2">SIP-G1</strain>
    </source>
</reference>
<dbReference type="PANTHER" id="PTHR41729">
    <property type="entry name" value="GLUTAMYL-TRNA SYNTHETASE"/>
    <property type="match status" value="1"/>
</dbReference>
<dbReference type="PATRIC" id="fig|1543721.4.peg.952"/>
<organism evidence="1 2">
    <name type="scientific">Sedimenticola thiotaurini</name>
    <dbReference type="NCBI Taxonomy" id="1543721"/>
    <lineage>
        <taxon>Bacteria</taxon>
        <taxon>Pseudomonadati</taxon>
        <taxon>Pseudomonadota</taxon>
        <taxon>Gammaproteobacteria</taxon>
        <taxon>Chromatiales</taxon>
        <taxon>Sedimenticolaceae</taxon>
        <taxon>Sedimenticola</taxon>
    </lineage>
</organism>
<dbReference type="Pfam" id="PF13875">
    <property type="entry name" value="DUF4202"/>
    <property type="match status" value="1"/>
</dbReference>
<accession>A0A0F7JY16</accession>
<dbReference type="PANTHER" id="PTHR41729:SF1">
    <property type="entry name" value="GLUTAMYL-TRNA SYNTHETASE"/>
    <property type="match status" value="1"/>
</dbReference>
<sequence>MSEQEKFQKALALIDQANGEDPNRVTVDGKEWPKELLYSHRMSEMLSRFAPDTDDAMKLAIHAQHVQRWKTPRNTYPEGRQGYFQWRTGLYKFHAETTGRLMAEAGYDEASIERAKKAVGKKALKINPDSQLLEDVADLVFIEHYMLEFAEKHPEYDEEKWIDIIRKTWAKMSAAAQEFALSGAIKLPEPLVPLIQKAVSGK</sequence>
<dbReference type="RefSeq" id="WP_046858686.1">
    <property type="nucleotide sequence ID" value="NZ_CP011412.1"/>
</dbReference>
<dbReference type="OrthoDB" id="9799165at2"/>
<evidence type="ECO:0008006" key="3">
    <source>
        <dbReference type="Google" id="ProtNLM"/>
    </source>
</evidence>
<dbReference type="EMBL" id="CP011412">
    <property type="protein sequence ID" value="AKH19750.1"/>
    <property type="molecule type" value="Genomic_DNA"/>
</dbReference>
<dbReference type="InterPro" id="IPR025255">
    <property type="entry name" value="DUF4202"/>
</dbReference>
<gene>
    <name evidence="1" type="ORF">AAY24_04555</name>
</gene>
<evidence type="ECO:0000313" key="1">
    <source>
        <dbReference type="EMBL" id="AKH19750.1"/>
    </source>
</evidence>
<evidence type="ECO:0000313" key="2">
    <source>
        <dbReference type="Proteomes" id="UP000034410"/>
    </source>
</evidence>
<protein>
    <recommendedName>
        <fullName evidence="3">DUF4202 domain-containing protein</fullName>
    </recommendedName>
</protein>
<dbReference type="AlphaFoldDB" id="A0A0F7JY16"/>
<dbReference type="KEGG" id="seds:AAY24_04555"/>
<proteinExistence type="predicted"/>
<keyword evidence="2" id="KW-1185">Reference proteome</keyword>
<name>A0A0F7JY16_9GAMM</name>